<dbReference type="Gene3D" id="1.50.10.10">
    <property type="match status" value="1"/>
</dbReference>
<reference evidence="1 2" key="1">
    <citation type="submission" date="2024-03" db="EMBL/GenBank/DDBJ databases">
        <title>The complete genome of Streptomyces sirii sp.nov.</title>
        <authorList>
            <person name="Zakalyukina Y.V."/>
            <person name="Belik A.R."/>
            <person name="Biryukov M.V."/>
            <person name="Baturina O.A."/>
            <person name="Kabilov M.R."/>
        </authorList>
    </citation>
    <scope>NUCLEOTIDE SEQUENCE [LARGE SCALE GENOMIC DNA]</scope>
    <source>
        <strain evidence="1 2">BP-8</strain>
    </source>
</reference>
<protein>
    <submittedName>
        <fullName evidence="1">Sugar ABC transporter permease</fullName>
    </submittedName>
</protein>
<evidence type="ECO:0000313" key="1">
    <source>
        <dbReference type="EMBL" id="WXK74787.1"/>
    </source>
</evidence>
<dbReference type="RefSeq" id="WP_407285012.1">
    <property type="nucleotide sequence ID" value="NZ_CP147982.1"/>
</dbReference>
<dbReference type="InterPro" id="IPR012341">
    <property type="entry name" value="6hp_glycosidase-like_sf"/>
</dbReference>
<keyword evidence="2" id="KW-1185">Reference proteome</keyword>
<accession>A0ABZ2QE41</accession>
<sequence length="359" mass="37466">MKPWAREALALVLERVAVTAAEVGDRFPLYADPDTGRWTTTSRGSWTGGFWAGLRWLRALHTGDGRDRAGAAEWTGRLAGWLGADTATRGLIFWYGTALGAGSGGDSASVSLRVRAAGACLDDGFAPELGIVPWGAAFGGPRLVARVDGVPGMVPLLATAGGAEGRRAARSHLDRHLALCLGEGPLRPAWEWTATGRWAACPQPAPGWSRGRAWLLLALADAALCLDDGTYVERARGLLGPDGEATATDVVVPPAEVTAPQGLVDTSAAAIEAVALLKLAAAATAPEAQRLRGRAALLLEHLVTVHVTTPGPGRPSGMLLNGCYDLHRGIAVRHELVWGDFFLALGLALLTGLVTAHDV</sequence>
<proteinExistence type="predicted"/>
<gene>
    <name evidence="1" type="ORF">WAB15_01720</name>
</gene>
<dbReference type="SUPFAM" id="SSF48208">
    <property type="entry name" value="Six-hairpin glycosidases"/>
    <property type="match status" value="1"/>
</dbReference>
<dbReference type="Proteomes" id="UP001626628">
    <property type="component" value="Chromosome"/>
</dbReference>
<dbReference type="EMBL" id="CP147982">
    <property type="protein sequence ID" value="WXK74787.1"/>
    <property type="molecule type" value="Genomic_DNA"/>
</dbReference>
<organism evidence="1 2">
    <name type="scientific">Streptomyces sirii</name>
    <dbReference type="NCBI Taxonomy" id="3127701"/>
    <lineage>
        <taxon>Bacteria</taxon>
        <taxon>Bacillati</taxon>
        <taxon>Actinomycetota</taxon>
        <taxon>Actinomycetes</taxon>
        <taxon>Kitasatosporales</taxon>
        <taxon>Streptomycetaceae</taxon>
        <taxon>Streptomyces</taxon>
    </lineage>
</organism>
<dbReference type="InterPro" id="IPR008928">
    <property type="entry name" value="6-hairpin_glycosidase_sf"/>
</dbReference>
<name>A0ABZ2QE41_9ACTN</name>
<evidence type="ECO:0000313" key="2">
    <source>
        <dbReference type="Proteomes" id="UP001626628"/>
    </source>
</evidence>